<evidence type="ECO:0000313" key="3">
    <source>
        <dbReference type="Proteomes" id="UP000245790"/>
    </source>
</evidence>
<feature type="signal peptide" evidence="1">
    <location>
        <begin position="1"/>
        <end position="28"/>
    </location>
</feature>
<dbReference type="RefSeq" id="WP_170115281.1">
    <property type="nucleotide sequence ID" value="NZ_QGGU01000013.1"/>
</dbReference>
<accession>A0A316FEA3</accession>
<dbReference type="Proteomes" id="UP000245790">
    <property type="component" value="Unassembled WGS sequence"/>
</dbReference>
<proteinExistence type="predicted"/>
<evidence type="ECO:0000256" key="1">
    <source>
        <dbReference type="SAM" id="SignalP"/>
    </source>
</evidence>
<reference evidence="2 3" key="1">
    <citation type="submission" date="2018-05" db="EMBL/GenBank/DDBJ databases">
        <title>Genomic Encyclopedia of Type Strains, Phase IV (KMG-IV): sequencing the most valuable type-strain genomes for metagenomic binning, comparative biology and taxonomic classification.</title>
        <authorList>
            <person name="Goeker M."/>
        </authorList>
    </citation>
    <scope>NUCLEOTIDE SEQUENCE [LARGE SCALE GENOMIC DNA]</scope>
    <source>
        <strain evidence="2 3">DSM 25350</strain>
    </source>
</reference>
<sequence>MKHLTIRFLLRCCLIVGLSLGLVQKVCADESYRDIEYSKPNEYLSIFQRAKSPYIYSKNALTVKEEGLNLSDVTLTLIDNNTETKTETQIAIAEDGTVELPAVTEEQAENMTLRINQPKGAVSFSINFGVEAPKQKQVDYRTLFLILDDTNNFIDEMGGMASMFAPTMEAIKFTFEQPASIEIRSQNKLQQFNTDDEFVIVIEQDDDLLEENPQVVFSHLAKSMSPED</sequence>
<protein>
    <submittedName>
        <fullName evidence="2">Uncharacterized protein</fullName>
    </submittedName>
</protein>
<keyword evidence="3" id="KW-1185">Reference proteome</keyword>
<evidence type="ECO:0000313" key="2">
    <source>
        <dbReference type="EMBL" id="PWK46402.1"/>
    </source>
</evidence>
<organism evidence="2 3">
    <name type="scientific">Pleionea mediterranea</name>
    <dbReference type="NCBI Taxonomy" id="523701"/>
    <lineage>
        <taxon>Bacteria</taxon>
        <taxon>Pseudomonadati</taxon>
        <taxon>Pseudomonadota</taxon>
        <taxon>Gammaproteobacteria</taxon>
        <taxon>Oceanospirillales</taxon>
        <taxon>Pleioneaceae</taxon>
        <taxon>Pleionea</taxon>
    </lineage>
</organism>
<dbReference type="Pfam" id="PF11205">
    <property type="entry name" value="DUF2987"/>
    <property type="match status" value="1"/>
</dbReference>
<keyword evidence="1" id="KW-0732">Signal</keyword>
<gene>
    <name evidence="2" type="ORF">C8D97_11387</name>
</gene>
<dbReference type="EMBL" id="QGGU01000013">
    <property type="protein sequence ID" value="PWK46402.1"/>
    <property type="molecule type" value="Genomic_DNA"/>
</dbReference>
<dbReference type="AlphaFoldDB" id="A0A316FEA3"/>
<feature type="chain" id="PRO_5016237019" evidence="1">
    <location>
        <begin position="29"/>
        <end position="228"/>
    </location>
</feature>
<dbReference type="InterPro" id="IPR021370">
    <property type="entry name" value="DUF2987"/>
</dbReference>
<comment type="caution">
    <text evidence="2">The sequence shown here is derived from an EMBL/GenBank/DDBJ whole genome shotgun (WGS) entry which is preliminary data.</text>
</comment>
<name>A0A316FEA3_9GAMM</name>